<name>A0ABU5ACM6_9HYPH</name>
<gene>
    <name evidence="2" type="ORF">RFM42_29365</name>
</gene>
<comment type="caution">
    <text evidence="2">The sequence shown here is derived from an EMBL/GenBank/DDBJ whole genome shotgun (WGS) entry which is preliminary data.</text>
</comment>
<proteinExistence type="predicted"/>
<evidence type="ECO:0000313" key="2">
    <source>
        <dbReference type="EMBL" id="MDX8535135.1"/>
    </source>
</evidence>
<reference evidence="2 3" key="1">
    <citation type="submission" date="2023-08" db="EMBL/GenBank/DDBJ databases">
        <title>Implementing the SeqCode for naming new Mesorhizobium species isolated from Vachellia karroo root nodules.</title>
        <authorList>
            <person name="Van Lill M."/>
        </authorList>
    </citation>
    <scope>NUCLEOTIDE SEQUENCE [LARGE SCALE GENOMIC DNA]</scope>
    <source>
        <strain evidence="2 3">VK25D</strain>
    </source>
</reference>
<keyword evidence="3" id="KW-1185">Reference proteome</keyword>
<organism evidence="2 3">
    <name type="scientific">Mesorhizobium vachelliae</name>
    <dbReference type="NCBI Taxonomy" id="3072309"/>
    <lineage>
        <taxon>Bacteria</taxon>
        <taxon>Pseudomonadati</taxon>
        <taxon>Pseudomonadota</taxon>
        <taxon>Alphaproteobacteria</taxon>
        <taxon>Hyphomicrobiales</taxon>
        <taxon>Phyllobacteriaceae</taxon>
        <taxon>Mesorhizobium</taxon>
    </lineage>
</organism>
<evidence type="ECO:0008006" key="4">
    <source>
        <dbReference type="Google" id="ProtNLM"/>
    </source>
</evidence>
<dbReference type="EMBL" id="JAVIIQ010000017">
    <property type="protein sequence ID" value="MDX8535135.1"/>
    <property type="molecule type" value="Genomic_DNA"/>
</dbReference>
<feature type="chain" id="PRO_5046158414" description="Chitin-binding type-2 domain-containing protein" evidence="1">
    <location>
        <begin position="27"/>
        <end position="160"/>
    </location>
</feature>
<dbReference type="RefSeq" id="WP_320252793.1">
    <property type="nucleotide sequence ID" value="NZ_JAVIIQ010000017.1"/>
</dbReference>
<protein>
    <recommendedName>
        <fullName evidence="4">Chitin-binding type-2 domain-containing protein</fullName>
    </recommendedName>
</protein>
<feature type="signal peptide" evidence="1">
    <location>
        <begin position="1"/>
        <end position="26"/>
    </location>
</feature>
<evidence type="ECO:0000313" key="3">
    <source>
        <dbReference type="Proteomes" id="UP001285154"/>
    </source>
</evidence>
<sequence>MNQRNLGLFVSAVAFAGIAAVTSADAKCLAPNGEFELGQYSCLAAGSNNYLARCETDQNVFSWNKIADYCPGGAPRVPTAALGSSCRGDGQTFPVGGYACLVFAGQAHLARCDVVLNSPSWTKMQESCSAMPSPKAAVVPPRTPWFKKALDLPRGLLNRF</sequence>
<accession>A0ABU5ACM6</accession>
<evidence type="ECO:0000256" key="1">
    <source>
        <dbReference type="SAM" id="SignalP"/>
    </source>
</evidence>
<keyword evidence="1" id="KW-0732">Signal</keyword>
<dbReference type="Proteomes" id="UP001285154">
    <property type="component" value="Unassembled WGS sequence"/>
</dbReference>